<name>A0A178MPW3_9PROT</name>
<sequence length="60" mass="6651">MALSGDVLFELRRLGNAVKITAFHCDSLTEVTVMGPVNTPEAHLKLLALRKLEYVLAKKK</sequence>
<reference evidence="2 3" key="1">
    <citation type="submission" date="2016-04" db="EMBL/GenBank/DDBJ databases">
        <title>Draft genome sequence of freshwater magnetotactic bacteria Magnetospirillum marisnigri SP-1 and Magnetospirillum moscoviense BB-1.</title>
        <authorList>
            <person name="Koziaeva V."/>
            <person name="Dziuba M.V."/>
            <person name="Ivanov T.M."/>
            <person name="Kuznetsov B."/>
            <person name="Grouzdev D.S."/>
        </authorList>
    </citation>
    <scope>NUCLEOTIDE SEQUENCE [LARGE SCALE GENOMIC DNA]</scope>
    <source>
        <strain evidence="2 3">SP-1</strain>
    </source>
</reference>
<dbReference type="EMBL" id="LWQT01000049">
    <property type="protein sequence ID" value="OAN50840.1"/>
    <property type="molecule type" value="Genomic_DNA"/>
</dbReference>
<evidence type="ECO:0000313" key="3">
    <source>
        <dbReference type="Proteomes" id="UP000078428"/>
    </source>
</evidence>
<dbReference type="InterPro" id="IPR054193">
    <property type="entry name" value="DUF6898"/>
</dbReference>
<dbReference type="Pfam" id="PF21839">
    <property type="entry name" value="DUF6898"/>
    <property type="match status" value="1"/>
</dbReference>
<comment type="caution">
    <text evidence="2">The sequence shown here is derived from an EMBL/GenBank/DDBJ whole genome shotgun (WGS) entry which is preliminary data.</text>
</comment>
<organism evidence="2 3">
    <name type="scientific">Paramagnetospirillum marisnigri</name>
    <dbReference type="NCBI Taxonomy" id="1285242"/>
    <lineage>
        <taxon>Bacteria</taxon>
        <taxon>Pseudomonadati</taxon>
        <taxon>Pseudomonadota</taxon>
        <taxon>Alphaproteobacteria</taxon>
        <taxon>Rhodospirillales</taxon>
        <taxon>Magnetospirillaceae</taxon>
        <taxon>Paramagnetospirillum</taxon>
    </lineage>
</organism>
<dbReference type="RefSeq" id="WP_068491954.1">
    <property type="nucleotide sequence ID" value="NZ_LWQT01000049.1"/>
</dbReference>
<dbReference type="Proteomes" id="UP000078428">
    <property type="component" value="Unassembled WGS sequence"/>
</dbReference>
<proteinExistence type="predicted"/>
<feature type="domain" description="DUF6898" evidence="1">
    <location>
        <begin position="5"/>
        <end position="59"/>
    </location>
</feature>
<protein>
    <recommendedName>
        <fullName evidence="1">DUF6898 domain-containing protein</fullName>
    </recommendedName>
</protein>
<keyword evidence="3" id="KW-1185">Reference proteome</keyword>
<evidence type="ECO:0000259" key="1">
    <source>
        <dbReference type="Pfam" id="PF21839"/>
    </source>
</evidence>
<gene>
    <name evidence="2" type="ORF">A6A04_17225</name>
</gene>
<dbReference type="AlphaFoldDB" id="A0A178MPW3"/>
<evidence type="ECO:0000313" key="2">
    <source>
        <dbReference type="EMBL" id="OAN50840.1"/>
    </source>
</evidence>
<dbReference type="OrthoDB" id="7362394at2"/>
<dbReference type="STRING" id="1285242.A6A04_17225"/>
<accession>A0A178MPW3</accession>